<organism evidence="2 3">
    <name type="scientific">Takifugu flavidus</name>
    <name type="common">sansaifugu</name>
    <dbReference type="NCBI Taxonomy" id="433684"/>
    <lineage>
        <taxon>Eukaryota</taxon>
        <taxon>Metazoa</taxon>
        <taxon>Chordata</taxon>
        <taxon>Craniata</taxon>
        <taxon>Vertebrata</taxon>
        <taxon>Euteleostomi</taxon>
        <taxon>Actinopterygii</taxon>
        <taxon>Neopterygii</taxon>
        <taxon>Teleostei</taxon>
        <taxon>Neoteleostei</taxon>
        <taxon>Acanthomorphata</taxon>
        <taxon>Eupercaria</taxon>
        <taxon>Tetraodontiformes</taxon>
        <taxon>Tetradontoidea</taxon>
        <taxon>Tetraodontidae</taxon>
        <taxon>Takifugu</taxon>
    </lineage>
</organism>
<evidence type="ECO:0000313" key="2">
    <source>
        <dbReference type="EMBL" id="TWW68316.1"/>
    </source>
</evidence>
<reference evidence="2 3" key="1">
    <citation type="submission" date="2019-04" db="EMBL/GenBank/DDBJ databases">
        <title>Chromosome genome assembly for Takifugu flavidus.</title>
        <authorList>
            <person name="Xiao S."/>
        </authorList>
    </citation>
    <scope>NUCLEOTIDE SEQUENCE [LARGE SCALE GENOMIC DNA]</scope>
    <source>
        <strain evidence="2">HTHZ2018</strain>
        <tissue evidence="2">Muscle</tissue>
    </source>
</reference>
<evidence type="ECO:0000256" key="1">
    <source>
        <dbReference type="SAM" id="MobiDB-lite"/>
    </source>
</evidence>
<dbReference type="EMBL" id="RHFK02000011">
    <property type="protein sequence ID" value="TWW68316.1"/>
    <property type="molecule type" value="Genomic_DNA"/>
</dbReference>
<comment type="caution">
    <text evidence="2">The sequence shown here is derived from an EMBL/GenBank/DDBJ whole genome shotgun (WGS) entry which is preliminary data.</text>
</comment>
<name>A0A5C6NMN3_9TELE</name>
<keyword evidence="3" id="KW-1185">Reference proteome</keyword>
<dbReference type="AlphaFoldDB" id="A0A5C6NMN3"/>
<sequence>MALSDASGDPLAHSNGGHHHLTSANASTPASDGQDPLMLTPDADLNLTVCTVQQKPQRLHGIQKTNRSNQSLNGSVVKQNGSLRNLPSPSTAISSPATITDSQRLTKCQVPSTLSPSSPSPPGLCCQHCHLRSTLACPCGQQECPSTGPRAIHPTRRPLSVSSTTITISAGRITFKTRRLESAVHIDFSSFVSRGRSIDTDLDKCNSRVAANDSVHLGHIPASYGDSVYKPKEWLHVELCT</sequence>
<evidence type="ECO:0000313" key="3">
    <source>
        <dbReference type="Proteomes" id="UP000324091"/>
    </source>
</evidence>
<feature type="region of interest" description="Disordered" evidence="1">
    <location>
        <begin position="1"/>
        <end position="40"/>
    </location>
</feature>
<feature type="region of interest" description="Disordered" evidence="1">
    <location>
        <begin position="56"/>
        <end position="98"/>
    </location>
</feature>
<dbReference type="Proteomes" id="UP000324091">
    <property type="component" value="Chromosome 19"/>
</dbReference>
<protein>
    <submittedName>
        <fullName evidence="2">Uncharacterized protein</fullName>
    </submittedName>
</protein>
<feature type="compositionally biased region" description="Polar residues" evidence="1">
    <location>
        <begin position="63"/>
        <end position="85"/>
    </location>
</feature>
<proteinExistence type="predicted"/>
<gene>
    <name evidence="2" type="ORF">D4764_19G0001140</name>
</gene>
<accession>A0A5C6NMN3</accession>
<feature type="compositionally biased region" description="Low complexity" evidence="1">
    <location>
        <begin position="87"/>
        <end position="98"/>
    </location>
</feature>
<feature type="compositionally biased region" description="Polar residues" evidence="1">
    <location>
        <begin position="22"/>
        <end position="31"/>
    </location>
</feature>